<evidence type="ECO:0000313" key="1">
    <source>
        <dbReference type="EMBL" id="CAH2403752.1"/>
    </source>
</evidence>
<comment type="caution">
    <text evidence="1">The sequence shown here is derived from an EMBL/GenBank/DDBJ whole genome shotgun (WGS) entry which is preliminary data.</text>
</comment>
<evidence type="ECO:0000313" key="2">
    <source>
        <dbReference type="Proteomes" id="UP001153050"/>
    </source>
</evidence>
<proteinExistence type="predicted"/>
<dbReference type="EMBL" id="CAKXZT010000135">
    <property type="protein sequence ID" value="CAH2403752.1"/>
    <property type="molecule type" value="Genomic_DNA"/>
</dbReference>
<sequence length="68" mass="7719">MAVWAREWALVREWEEWPWCDFLPLALCLGGSPTSAGIFETTPFRSVFARADARRTTTHAYGSDASLR</sequence>
<protein>
    <submittedName>
        <fullName evidence="1">Uncharacterized protein</fullName>
    </submittedName>
</protein>
<keyword evidence="2" id="KW-1185">Reference proteome</keyword>
<organism evidence="1 2">
    <name type="scientific">Mesorhizobium escarrei</name>
    <dbReference type="NCBI Taxonomy" id="666018"/>
    <lineage>
        <taxon>Bacteria</taxon>
        <taxon>Pseudomonadati</taxon>
        <taxon>Pseudomonadota</taxon>
        <taxon>Alphaproteobacteria</taxon>
        <taxon>Hyphomicrobiales</taxon>
        <taxon>Phyllobacteriaceae</taxon>
        <taxon>Mesorhizobium</taxon>
    </lineage>
</organism>
<gene>
    <name evidence="1" type="ORF">MES5069_40070</name>
</gene>
<name>A0ABN8K336_9HYPH</name>
<dbReference type="Proteomes" id="UP001153050">
    <property type="component" value="Unassembled WGS sequence"/>
</dbReference>
<accession>A0ABN8K336</accession>
<reference evidence="1 2" key="1">
    <citation type="submission" date="2022-03" db="EMBL/GenBank/DDBJ databases">
        <authorList>
            <person name="Brunel B."/>
        </authorList>
    </citation>
    <scope>NUCLEOTIDE SEQUENCE [LARGE SCALE GENOMIC DNA]</scope>
    <source>
        <strain evidence="1">STM5069sample</strain>
    </source>
</reference>